<dbReference type="RefSeq" id="WP_146349810.1">
    <property type="nucleotide sequence ID" value="NZ_VOBR01000003.1"/>
</dbReference>
<dbReference type="InterPro" id="IPR038056">
    <property type="entry name" value="YjbR-like_sf"/>
</dbReference>
<accession>A0A563F0F6</accession>
<dbReference type="GO" id="GO:0003677">
    <property type="term" value="F:DNA binding"/>
    <property type="evidence" value="ECO:0007669"/>
    <property type="project" value="UniProtKB-KW"/>
</dbReference>
<keyword evidence="1" id="KW-0238">DNA-binding</keyword>
<dbReference type="EMBL" id="VOBR01000003">
    <property type="protein sequence ID" value="TWP53399.1"/>
    <property type="molecule type" value="Genomic_DNA"/>
</dbReference>
<dbReference type="Gene3D" id="3.90.1150.30">
    <property type="match status" value="1"/>
</dbReference>
<proteinExistence type="predicted"/>
<protein>
    <submittedName>
        <fullName evidence="1">MmcQ/YjbR family DNA-binding protein</fullName>
    </submittedName>
</protein>
<keyword evidence="2" id="KW-1185">Reference proteome</keyword>
<evidence type="ECO:0000313" key="2">
    <source>
        <dbReference type="Proteomes" id="UP000316639"/>
    </source>
</evidence>
<reference evidence="1 2" key="1">
    <citation type="submission" date="2019-07" db="EMBL/GenBank/DDBJ databases">
        <title>Lentzea xizangensis sp. nov., isolated from Qinghai-Tibetan Plateau Soils.</title>
        <authorList>
            <person name="Huang J."/>
        </authorList>
    </citation>
    <scope>NUCLEOTIDE SEQUENCE [LARGE SCALE GENOMIC DNA]</scope>
    <source>
        <strain evidence="1 2">FXJ1.1311</strain>
    </source>
</reference>
<name>A0A563F0F6_9PSEU</name>
<dbReference type="AlphaFoldDB" id="A0A563F0F6"/>
<dbReference type="SUPFAM" id="SSF142906">
    <property type="entry name" value="YjbR-like"/>
    <property type="match status" value="1"/>
</dbReference>
<evidence type="ECO:0000313" key="1">
    <source>
        <dbReference type="EMBL" id="TWP53399.1"/>
    </source>
</evidence>
<dbReference type="Pfam" id="PF04237">
    <property type="entry name" value="YjbR"/>
    <property type="match status" value="1"/>
</dbReference>
<organism evidence="1 2">
    <name type="scientific">Lentzea tibetensis</name>
    <dbReference type="NCBI Taxonomy" id="2591470"/>
    <lineage>
        <taxon>Bacteria</taxon>
        <taxon>Bacillati</taxon>
        <taxon>Actinomycetota</taxon>
        <taxon>Actinomycetes</taxon>
        <taxon>Pseudonocardiales</taxon>
        <taxon>Pseudonocardiaceae</taxon>
        <taxon>Lentzea</taxon>
    </lineage>
</organism>
<comment type="caution">
    <text evidence="1">The sequence shown here is derived from an EMBL/GenBank/DDBJ whole genome shotgun (WGS) entry which is preliminary data.</text>
</comment>
<gene>
    <name evidence="1" type="ORF">FKR81_05405</name>
</gene>
<dbReference type="Proteomes" id="UP000316639">
    <property type="component" value="Unassembled WGS sequence"/>
</dbReference>
<sequence>MAADVPLEFVTRLRSSCLSLPAAYEEQAWVGTRWCVRGKTFAHVVTIADGHPPAYARAASHDGPLTVLTFRSSADELDALANSGPPFFKPPWFPDIVGMALDAATDWDEVDELLTESYCLLAPKKLTDQVERPG</sequence>
<dbReference type="InterPro" id="IPR058532">
    <property type="entry name" value="YjbR/MT2646/Rv2570-like"/>
</dbReference>
<dbReference type="OrthoDB" id="8479417at2"/>